<proteinExistence type="predicted"/>
<dbReference type="AlphaFoldDB" id="A0A2P5DS43"/>
<evidence type="ECO:0000313" key="2">
    <source>
        <dbReference type="EMBL" id="PON76104.1"/>
    </source>
</evidence>
<feature type="region of interest" description="Disordered" evidence="1">
    <location>
        <begin position="41"/>
        <end position="62"/>
    </location>
</feature>
<organism evidence="2 3">
    <name type="scientific">Trema orientale</name>
    <name type="common">Charcoal tree</name>
    <name type="synonym">Celtis orientalis</name>
    <dbReference type="NCBI Taxonomy" id="63057"/>
    <lineage>
        <taxon>Eukaryota</taxon>
        <taxon>Viridiplantae</taxon>
        <taxon>Streptophyta</taxon>
        <taxon>Embryophyta</taxon>
        <taxon>Tracheophyta</taxon>
        <taxon>Spermatophyta</taxon>
        <taxon>Magnoliopsida</taxon>
        <taxon>eudicotyledons</taxon>
        <taxon>Gunneridae</taxon>
        <taxon>Pentapetalae</taxon>
        <taxon>rosids</taxon>
        <taxon>fabids</taxon>
        <taxon>Rosales</taxon>
        <taxon>Cannabaceae</taxon>
        <taxon>Trema</taxon>
    </lineage>
</organism>
<evidence type="ECO:0000256" key="1">
    <source>
        <dbReference type="SAM" id="MobiDB-lite"/>
    </source>
</evidence>
<evidence type="ECO:0000313" key="3">
    <source>
        <dbReference type="Proteomes" id="UP000237000"/>
    </source>
</evidence>
<dbReference type="InParanoid" id="A0A2P5DS43"/>
<gene>
    <name evidence="2" type="ORF">TorRG33x02_243060</name>
</gene>
<dbReference type="OrthoDB" id="10418174at2759"/>
<reference evidence="3" key="1">
    <citation type="submission" date="2016-06" db="EMBL/GenBank/DDBJ databases">
        <title>Parallel loss of symbiosis genes in relatives of nitrogen-fixing non-legume Parasponia.</title>
        <authorList>
            <person name="Van Velzen R."/>
            <person name="Holmer R."/>
            <person name="Bu F."/>
            <person name="Rutten L."/>
            <person name="Van Zeijl A."/>
            <person name="Liu W."/>
            <person name="Santuari L."/>
            <person name="Cao Q."/>
            <person name="Sharma T."/>
            <person name="Shen D."/>
            <person name="Roswanjaya Y."/>
            <person name="Wardhani T."/>
            <person name="Kalhor M.S."/>
            <person name="Jansen J."/>
            <person name="Van den Hoogen J."/>
            <person name="Gungor B."/>
            <person name="Hartog M."/>
            <person name="Hontelez J."/>
            <person name="Verver J."/>
            <person name="Yang W.-C."/>
            <person name="Schijlen E."/>
            <person name="Repin R."/>
            <person name="Schilthuizen M."/>
            <person name="Schranz E."/>
            <person name="Heidstra R."/>
            <person name="Miyata K."/>
            <person name="Fedorova E."/>
            <person name="Kohlen W."/>
            <person name="Bisseling T."/>
            <person name="Smit S."/>
            <person name="Geurts R."/>
        </authorList>
    </citation>
    <scope>NUCLEOTIDE SEQUENCE [LARGE SCALE GENOMIC DNA]</scope>
    <source>
        <strain evidence="3">cv. RG33-2</strain>
    </source>
</reference>
<sequence>MGKNVIRVVASKQPFETAPLLPRADKTGALTVRSGLRLAAPPASFSGGGTGTGIGTQLNPSGRRLKTKTWGLDVLPKVNPFLRWGPRGGWFGETRVRTLVPLLAVVSREGAV</sequence>
<dbReference type="EMBL" id="JXTC01000252">
    <property type="protein sequence ID" value="PON76104.1"/>
    <property type="molecule type" value="Genomic_DNA"/>
</dbReference>
<name>A0A2P5DS43_TREOI</name>
<dbReference type="Proteomes" id="UP000237000">
    <property type="component" value="Unassembled WGS sequence"/>
</dbReference>
<comment type="caution">
    <text evidence="2">The sequence shown here is derived from an EMBL/GenBank/DDBJ whole genome shotgun (WGS) entry which is preliminary data.</text>
</comment>
<protein>
    <submittedName>
        <fullName evidence="2">Uncharacterized protein</fullName>
    </submittedName>
</protein>
<keyword evidence="3" id="KW-1185">Reference proteome</keyword>
<accession>A0A2P5DS43</accession>